<dbReference type="Proteomes" id="UP001153332">
    <property type="component" value="Unassembled WGS sequence"/>
</dbReference>
<keyword evidence="2" id="KW-1185">Reference proteome</keyword>
<reference evidence="1" key="1">
    <citation type="submission" date="2022-12" db="EMBL/GenBank/DDBJ databases">
        <title>Genome Sequence of Lasiodiplodia mahajangana.</title>
        <authorList>
            <person name="Buettner E."/>
        </authorList>
    </citation>
    <scope>NUCLEOTIDE SEQUENCE</scope>
    <source>
        <strain evidence="1">VT137</strain>
    </source>
</reference>
<gene>
    <name evidence="1" type="ORF">O1611_g2517</name>
</gene>
<proteinExistence type="predicted"/>
<sequence length="703" mass="78386">MDSVNNLPTLAVTGKASARGQKRKASHSQKADSSRKKQKAQPLPPRTRTRAKKKAQSADGKGPPDHVGMPPEAELALPAAQPPISSNIRAALCDSIQYWRAHQGGIQSTDKVATGMLLNGKTTPRDVLEAQVIVTTVGGGLKSGSDGKHIRDEDQSDGCKNYVALMNAMLLGQPIGIIVGKQSLGKKDKYANNLIGVKLDHHYNVLDFFFITDMWSERQPTQRDGTSFMHYAVRLQRIDLYSTAWWVPQGHERDGMHAVNEFSCRTHTCPSCSNPSKEIFKEGWCCLEPTCPRFFLFLKPDININTLQYNEEFLNERAEWDSKRKLPALVPKIPSLGPEYYGSEAAFKGGIICPTCKFASRRISWEGWRCEKGCGFKLPMTPRDVPMAVIHREAKVAMRKKTKFYEVDTRIARAEHTVAGYKVTSFYLPNTPKDLHEAEFIGSVTVFRPTKSTLERKGGLDDLFNEMQKATRVGDVRLQRHPAFCRGSHKEELTSHFSCNMGADYKFGVVVETSNGFETAPDPVMKALSRLTWSGATAVALTADHVAEEGLSIDPVSMPNQFVDFNEQLMLGYFEGSQISYHDDGEKELGPTVATLSLGSPSIMRFRGKKKSGFENTVAAGNVMLSFFLEHGDIVIMHGTKIHKHYEHAVNAAGIRRYALTCRYIRPEMIRDPKRREKAIANGKVPLYWQKQAYTGEAASVHD</sequence>
<name>A0ACC2JUN9_9PEZI</name>
<evidence type="ECO:0000313" key="2">
    <source>
        <dbReference type="Proteomes" id="UP001153332"/>
    </source>
</evidence>
<organism evidence="1 2">
    <name type="scientific">Lasiodiplodia mahajangana</name>
    <dbReference type="NCBI Taxonomy" id="1108764"/>
    <lineage>
        <taxon>Eukaryota</taxon>
        <taxon>Fungi</taxon>
        <taxon>Dikarya</taxon>
        <taxon>Ascomycota</taxon>
        <taxon>Pezizomycotina</taxon>
        <taxon>Dothideomycetes</taxon>
        <taxon>Dothideomycetes incertae sedis</taxon>
        <taxon>Botryosphaeriales</taxon>
        <taxon>Botryosphaeriaceae</taxon>
        <taxon>Lasiodiplodia</taxon>
    </lineage>
</organism>
<accession>A0ACC2JUN9</accession>
<comment type="caution">
    <text evidence="1">The sequence shown here is derived from an EMBL/GenBank/DDBJ whole genome shotgun (WGS) entry which is preliminary data.</text>
</comment>
<dbReference type="EMBL" id="JAPUUL010000356">
    <property type="protein sequence ID" value="KAJ8131110.1"/>
    <property type="molecule type" value="Genomic_DNA"/>
</dbReference>
<protein>
    <submittedName>
        <fullName evidence="1">Uncharacterized protein</fullName>
    </submittedName>
</protein>
<evidence type="ECO:0000313" key="1">
    <source>
        <dbReference type="EMBL" id="KAJ8131110.1"/>
    </source>
</evidence>